<proteinExistence type="predicted"/>
<dbReference type="Proteomes" id="UP001374584">
    <property type="component" value="Unassembled WGS sequence"/>
</dbReference>
<dbReference type="AlphaFoldDB" id="A0AAN9NEE9"/>
<evidence type="ECO:0000313" key="2">
    <source>
        <dbReference type="Proteomes" id="UP001374584"/>
    </source>
</evidence>
<name>A0AAN9NEE9_PHACN</name>
<sequence>MTNYCKPSATRAERKEYEKLKLKLKLKLGIMVGLFHPVSSVFSSIATRSYLLVLVKNLSCAFVEMRSVGIWVGLIDLLPEQVPDSTKSLSLEPSKQVLHITIVISFRPSTQELTELFEFGAMKGCKETHFRGLKHASEFLKERHSEKMQVKGLLNALYTY</sequence>
<protein>
    <submittedName>
        <fullName evidence="1">Uncharacterized protein</fullName>
    </submittedName>
</protein>
<evidence type="ECO:0000313" key="1">
    <source>
        <dbReference type="EMBL" id="KAK7368962.1"/>
    </source>
</evidence>
<accession>A0AAN9NEE9</accession>
<gene>
    <name evidence="1" type="ORF">VNO80_10995</name>
</gene>
<reference evidence="1 2" key="1">
    <citation type="submission" date="2024-01" db="EMBL/GenBank/DDBJ databases">
        <title>The genomes of 5 underutilized Papilionoideae crops provide insights into root nodulation and disease resistanc.</title>
        <authorList>
            <person name="Jiang F."/>
        </authorList>
    </citation>
    <scope>NUCLEOTIDE SEQUENCE [LARGE SCALE GENOMIC DNA]</scope>
    <source>
        <strain evidence="1">JINMINGXINNONG_FW02</strain>
        <tissue evidence="1">Leaves</tissue>
    </source>
</reference>
<comment type="caution">
    <text evidence="1">The sequence shown here is derived from an EMBL/GenBank/DDBJ whole genome shotgun (WGS) entry which is preliminary data.</text>
</comment>
<keyword evidence="2" id="KW-1185">Reference proteome</keyword>
<dbReference type="EMBL" id="JAYMYR010000004">
    <property type="protein sequence ID" value="KAK7368962.1"/>
    <property type="molecule type" value="Genomic_DNA"/>
</dbReference>
<organism evidence="1 2">
    <name type="scientific">Phaseolus coccineus</name>
    <name type="common">Scarlet runner bean</name>
    <name type="synonym">Phaseolus multiflorus</name>
    <dbReference type="NCBI Taxonomy" id="3886"/>
    <lineage>
        <taxon>Eukaryota</taxon>
        <taxon>Viridiplantae</taxon>
        <taxon>Streptophyta</taxon>
        <taxon>Embryophyta</taxon>
        <taxon>Tracheophyta</taxon>
        <taxon>Spermatophyta</taxon>
        <taxon>Magnoliopsida</taxon>
        <taxon>eudicotyledons</taxon>
        <taxon>Gunneridae</taxon>
        <taxon>Pentapetalae</taxon>
        <taxon>rosids</taxon>
        <taxon>fabids</taxon>
        <taxon>Fabales</taxon>
        <taxon>Fabaceae</taxon>
        <taxon>Papilionoideae</taxon>
        <taxon>50 kb inversion clade</taxon>
        <taxon>NPAAA clade</taxon>
        <taxon>indigoferoid/millettioid clade</taxon>
        <taxon>Phaseoleae</taxon>
        <taxon>Phaseolus</taxon>
    </lineage>
</organism>